<dbReference type="PANTHER" id="PTHR30250:SF26">
    <property type="entry name" value="PSMA PROTEIN"/>
    <property type="match status" value="1"/>
</dbReference>
<dbReference type="AlphaFoldDB" id="A0A935JYP4"/>
<dbReference type="EMBL" id="JADJMS010000045">
    <property type="protein sequence ID" value="MBK7416431.1"/>
    <property type="molecule type" value="Genomic_DNA"/>
</dbReference>
<feature type="transmembrane region" description="Helical" evidence="6">
    <location>
        <begin position="145"/>
        <end position="165"/>
    </location>
</feature>
<organism evidence="7 8">
    <name type="scientific">Candidatus Dechloromonas phosphorivorans</name>
    <dbReference type="NCBI Taxonomy" id="2899244"/>
    <lineage>
        <taxon>Bacteria</taxon>
        <taxon>Pseudomonadati</taxon>
        <taxon>Pseudomonadota</taxon>
        <taxon>Betaproteobacteria</taxon>
        <taxon>Rhodocyclales</taxon>
        <taxon>Azonexaceae</taxon>
        <taxon>Dechloromonas</taxon>
    </lineage>
</organism>
<dbReference type="Pfam" id="PF13440">
    <property type="entry name" value="Polysacc_synt_3"/>
    <property type="match status" value="1"/>
</dbReference>
<gene>
    <name evidence="7" type="ORF">IPJ38_16360</name>
</gene>
<dbReference type="Proteomes" id="UP000739411">
    <property type="component" value="Unassembled WGS sequence"/>
</dbReference>
<protein>
    <submittedName>
        <fullName evidence="7">Flippase</fullName>
    </submittedName>
</protein>
<feature type="transmembrane region" description="Helical" evidence="6">
    <location>
        <begin position="211"/>
        <end position="231"/>
    </location>
</feature>
<keyword evidence="2" id="KW-1003">Cell membrane</keyword>
<proteinExistence type="predicted"/>
<feature type="transmembrane region" description="Helical" evidence="6">
    <location>
        <begin position="412"/>
        <end position="434"/>
    </location>
</feature>
<evidence type="ECO:0000256" key="3">
    <source>
        <dbReference type="ARBA" id="ARBA00022692"/>
    </source>
</evidence>
<keyword evidence="3 6" id="KW-0812">Transmembrane</keyword>
<feature type="transmembrane region" description="Helical" evidence="6">
    <location>
        <begin position="254"/>
        <end position="273"/>
    </location>
</feature>
<evidence type="ECO:0000313" key="8">
    <source>
        <dbReference type="Proteomes" id="UP000739411"/>
    </source>
</evidence>
<feature type="transmembrane region" description="Helical" evidence="6">
    <location>
        <begin position="171"/>
        <end position="190"/>
    </location>
</feature>
<comment type="subcellular location">
    <subcellularLocation>
        <location evidence="1">Cell membrane</location>
        <topology evidence="1">Multi-pass membrane protein</topology>
    </subcellularLocation>
</comment>
<feature type="transmembrane region" description="Helical" evidence="6">
    <location>
        <begin position="69"/>
        <end position="92"/>
    </location>
</feature>
<sequence length="477" mass="52321">MLGAILPLCVGLFAIPFLVRHLGVERFGLLNLSWLLVGYFSLFDLGIGRALTRLLAEKIAQGKYADLPSLVNTALVVMRWLGLGAGLLLALLAPWLADWMRVSVEIQDEMRLALWIMALTLPFVVLSVGWRGVLEAYGRFDLVNLVRIPLGISIFLAPVVVLLLAEGLVPVVLSLAVTRLAGWWFTRYLCLRLDPMLVGQRAVDREQLRPLLSFGGWMTLSNIVGPLMVYADRFLIGGLLSATAVAYYATPYEIVTRLWVISGALTGVLFPLIAGKIAVDRPGAKALYGRAMKVLFLAMLPVVSTLFLFAETGLAWWLNSDFAANGYFVAQVLLLGVFINALGQVAITVLHGAGRADWAAKLHLAELPIYLTVLVYAAGKYGIEGVVITWLLRIVVDMVVMAFLVERLLATGYRFVFGLIGLTSLVMGLLWLAGAVVNEWMRLFLLCLLFLPCAILLLQQLRLLGLETGKLTASPRT</sequence>
<accession>A0A935JYP4</accession>
<evidence type="ECO:0000256" key="4">
    <source>
        <dbReference type="ARBA" id="ARBA00022989"/>
    </source>
</evidence>
<evidence type="ECO:0000313" key="7">
    <source>
        <dbReference type="EMBL" id="MBK7416431.1"/>
    </source>
</evidence>
<evidence type="ECO:0000256" key="5">
    <source>
        <dbReference type="ARBA" id="ARBA00023136"/>
    </source>
</evidence>
<reference evidence="7 8" key="1">
    <citation type="submission" date="2020-10" db="EMBL/GenBank/DDBJ databases">
        <title>Connecting structure to function with the recovery of over 1000 high-quality activated sludge metagenome-assembled genomes encoding full-length rRNA genes using long-read sequencing.</title>
        <authorList>
            <person name="Singleton C.M."/>
            <person name="Petriglieri F."/>
            <person name="Kristensen J.M."/>
            <person name="Kirkegaard R.H."/>
            <person name="Michaelsen T.Y."/>
            <person name="Andersen M.H."/>
            <person name="Karst S.M."/>
            <person name="Dueholm M.S."/>
            <person name="Nielsen P.H."/>
            <person name="Albertsen M."/>
        </authorList>
    </citation>
    <scope>NUCLEOTIDE SEQUENCE [LARGE SCALE GENOMIC DNA]</scope>
    <source>
        <strain evidence="7">EsbW_18-Q3-R4-48_BATAC.463</strain>
    </source>
</reference>
<comment type="caution">
    <text evidence="7">The sequence shown here is derived from an EMBL/GenBank/DDBJ whole genome shotgun (WGS) entry which is preliminary data.</text>
</comment>
<feature type="transmembrane region" description="Helical" evidence="6">
    <location>
        <begin position="112"/>
        <end position="133"/>
    </location>
</feature>
<feature type="transmembrane region" description="Helical" evidence="6">
    <location>
        <begin position="440"/>
        <end position="458"/>
    </location>
</feature>
<feature type="transmembrane region" description="Helical" evidence="6">
    <location>
        <begin position="294"/>
        <end position="316"/>
    </location>
</feature>
<feature type="transmembrane region" description="Helical" evidence="6">
    <location>
        <begin position="328"/>
        <end position="350"/>
    </location>
</feature>
<dbReference type="CDD" id="cd13128">
    <property type="entry name" value="MATE_Wzx_like"/>
    <property type="match status" value="1"/>
</dbReference>
<keyword evidence="4 6" id="KW-1133">Transmembrane helix</keyword>
<name>A0A935JYP4_9RHOO</name>
<evidence type="ECO:0000256" key="2">
    <source>
        <dbReference type="ARBA" id="ARBA00022475"/>
    </source>
</evidence>
<dbReference type="InterPro" id="IPR050833">
    <property type="entry name" value="Poly_Biosynth_Transport"/>
</dbReference>
<feature type="transmembrane region" description="Helical" evidence="6">
    <location>
        <begin position="30"/>
        <end position="48"/>
    </location>
</feature>
<dbReference type="GO" id="GO:0005886">
    <property type="term" value="C:plasma membrane"/>
    <property type="evidence" value="ECO:0007669"/>
    <property type="project" value="UniProtKB-SubCell"/>
</dbReference>
<evidence type="ECO:0000256" key="6">
    <source>
        <dbReference type="SAM" id="Phobius"/>
    </source>
</evidence>
<keyword evidence="5 6" id="KW-0472">Membrane</keyword>
<evidence type="ECO:0000256" key="1">
    <source>
        <dbReference type="ARBA" id="ARBA00004651"/>
    </source>
</evidence>
<dbReference type="PANTHER" id="PTHR30250">
    <property type="entry name" value="PST FAMILY PREDICTED COLANIC ACID TRANSPORTER"/>
    <property type="match status" value="1"/>
</dbReference>